<dbReference type="InterPro" id="IPR003439">
    <property type="entry name" value="ABC_transporter-like_ATP-bd"/>
</dbReference>
<keyword evidence="5" id="KW-0547">Nucleotide-binding</keyword>
<dbReference type="PROSITE" id="PS00211">
    <property type="entry name" value="ABC_TRANSPORTER_1"/>
    <property type="match status" value="1"/>
</dbReference>
<dbReference type="InterPro" id="IPR050388">
    <property type="entry name" value="ABC_Ni/Peptide_Import"/>
</dbReference>
<dbReference type="GO" id="GO:0005886">
    <property type="term" value="C:plasma membrane"/>
    <property type="evidence" value="ECO:0007669"/>
    <property type="project" value="UniProtKB-SubCell"/>
</dbReference>
<dbReference type="OrthoDB" id="9802264at2"/>
<comment type="subcellular location">
    <subcellularLocation>
        <location evidence="1">Cell membrane</location>
        <topology evidence="1">Peripheral membrane protein</topology>
    </subcellularLocation>
</comment>
<dbReference type="PANTHER" id="PTHR43297">
    <property type="entry name" value="OLIGOPEPTIDE TRANSPORT ATP-BINDING PROTEIN APPD"/>
    <property type="match status" value="1"/>
</dbReference>
<dbReference type="InterPro" id="IPR003593">
    <property type="entry name" value="AAA+_ATPase"/>
</dbReference>
<keyword evidence="3" id="KW-0813">Transport</keyword>
<dbReference type="Pfam" id="PF00005">
    <property type="entry name" value="ABC_tran"/>
    <property type="match status" value="1"/>
</dbReference>
<dbReference type="SUPFAM" id="SSF52540">
    <property type="entry name" value="P-loop containing nucleoside triphosphate hydrolases"/>
    <property type="match status" value="1"/>
</dbReference>
<dbReference type="PANTHER" id="PTHR43297:SF2">
    <property type="entry name" value="DIPEPTIDE TRANSPORT ATP-BINDING PROTEIN DPPD"/>
    <property type="match status" value="1"/>
</dbReference>
<dbReference type="NCBIfam" id="TIGR01727">
    <property type="entry name" value="oligo_HPY"/>
    <property type="match status" value="1"/>
</dbReference>
<accession>A0A248TFI0</accession>
<evidence type="ECO:0000313" key="9">
    <source>
        <dbReference type="EMBL" id="ASV66945.1"/>
    </source>
</evidence>
<evidence type="ECO:0000256" key="6">
    <source>
        <dbReference type="ARBA" id="ARBA00022840"/>
    </source>
</evidence>
<keyword evidence="7" id="KW-0472">Membrane</keyword>
<comment type="similarity">
    <text evidence="2">Belongs to the ABC transporter superfamily.</text>
</comment>
<name>A0A248TFI0_9BACI</name>
<dbReference type="EMBL" id="CP022983">
    <property type="protein sequence ID" value="ASV66945.1"/>
    <property type="molecule type" value="Genomic_DNA"/>
</dbReference>
<organism evidence="9 10">
    <name type="scientific">Cytobacillus kochii</name>
    <dbReference type="NCBI Taxonomy" id="859143"/>
    <lineage>
        <taxon>Bacteria</taxon>
        <taxon>Bacillati</taxon>
        <taxon>Bacillota</taxon>
        <taxon>Bacilli</taxon>
        <taxon>Bacillales</taxon>
        <taxon>Bacillaceae</taxon>
        <taxon>Cytobacillus</taxon>
    </lineage>
</organism>
<keyword evidence="6 9" id="KW-0067">ATP-binding</keyword>
<keyword evidence="10" id="KW-1185">Reference proteome</keyword>
<dbReference type="Pfam" id="PF08352">
    <property type="entry name" value="oligo_HPY"/>
    <property type="match status" value="1"/>
</dbReference>
<evidence type="ECO:0000256" key="5">
    <source>
        <dbReference type="ARBA" id="ARBA00022741"/>
    </source>
</evidence>
<evidence type="ECO:0000256" key="3">
    <source>
        <dbReference type="ARBA" id="ARBA00022448"/>
    </source>
</evidence>
<dbReference type="RefSeq" id="WP_095370520.1">
    <property type="nucleotide sequence ID" value="NZ_CP022983.1"/>
</dbReference>
<dbReference type="SMART" id="SM00382">
    <property type="entry name" value="AAA"/>
    <property type="match status" value="1"/>
</dbReference>
<dbReference type="InterPro" id="IPR013563">
    <property type="entry name" value="Oligopep_ABC_C"/>
</dbReference>
<proteinExistence type="inferred from homology"/>
<gene>
    <name evidence="9" type="ORF">CKF48_06155</name>
</gene>
<evidence type="ECO:0000256" key="2">
    <source>
        <dbReference type="ARBA" id="ARBA00005417"/>
    </source>
</evidence>
<evidence type="ECO:0000256" key="1">
    <source>
        <dbReference type="ARBA" id="ARBA00004202"/>
    </source>
</evidence>
<dbReference type="InterPro" id="IPR017871">
    <property type="entry name" value="ABC_transporter-like_CS"/>
</dbReference>
<evidence type="ECO:0000259" key="8">
    <source>
        <dbReference type="PROSITE" id="PS50893"/>
    </source>
</evidence>
<dbReference type="InterPro" id="IPR027417">
    <property type="entry name" value="P-loop_NTPase"/>
</dbReference>
<feature type="domain" description="ABC transporter" evidence="8">
    <location>
        <begin position="7"/>
        <end position="257"/>
    </location>
</feature>
<keyword evidence="4" id="KW-1003">Cell membrane</keyword>
<dbReference type="GO" id="GO:0015833">
    <property type="term" value="P:peptide transport"/>
    <property type="evidence" value="ECO:0007669"/>
    <property type="project" value="InterPro"/>
</dbReference>
<dbReference type="GO" id="GO:0016887">
    <property type="term" value="F:ATP hydrolysis activity"/>
    <property type="evidence" value="ECO:0007669"/>
    <property type="project" value="InterPro"/>
</dbReference>
<protein>
    <submittedName>
        <fullName evidence="9">Peptide ABC transporter ATP-binding protein</fullName>
    </submittedName>
</protein>
<sequence length="325" mass="36266">MDRESLLEVRDLKTYFYTEDGVIPSVDGVSFTIKKGETVAVVGESGSGKSVTSLSIMGLLDAAGKIESGTIIFEGNDVTKLSKKDRRKLRGNEMAMIFQEPLTSLNPLFTVGNQISEAIKIHQKVDKKEAKKRSIEILKKVGIARAEKIYHSYPHLLSGGMRQRVMIAIALSCNPKLLIADEPTTALDVTIQAQILQLMKELIKDKQTSILFITHDLGVVAEMADQVIVMYAGQVVEYTDVFTLFKEAAHPYTKSLLASTPKIHEQTEKLQVIEGTVPNPNAMPSGCRFHTRCPYVMEKCMNNEPVLTNIHNRHQVKCWLYEEEG</sequence>
<reference evidence="9 10" key="1">
    <citation type="submission" date="2017-08" db="EMBL/GenBank/DDBJ databases">
        <title>Complete Genome Sequence of Bacillus kochii Oregon-R-modENCODE STRAIN BDGP4, isolated from Drosophila melanogaster gut.</title>
        <authorList>
            <person name="Wan K.H."/>
            <person name="Yu C."/>
            <person name="Park S."/>
            <person name="Hammonds A.S."/>
            <person name="Booth B.W."/>
            <person name="Celniker S.E."/>
        </authorList>
    </citation>
    <scope>NUCLEOTIDE SEQUENCE [LARGE SCALE GENOMIC DNA]</scope>
    <source>
        <strain evidence="9 10">BDGP4</strain>
    </source>
</reference>
<dbReference type="FunFam" id="3.40.50.300:FF:000016">
    <property type="entry name" value="Oligopeptide ABC transporter ATP-binding component"/>
    <property type="match status" value="1"/>
</dbReference>
<dbReference type="CDD" id="cd03257">
    <property type="entry name" value="ABC_NikE_OppD_transporters"/>
    <property type="match status" value="1"/>
</dbReference>
<evidence type="ECO:0000256" key="4">
    <source>
        <dbReference type="ARBA" id="ARBA00022475"/>
    </source>
</evidence>
<evidence type="ECO:0000256" key="7">
    <source>
        <dbReference type="ARBA" id="ARBA00023136"/>
    </source>
</evidence>
<evidence type="ECO:0000313" key="10">
    <source>
        <dbReference type="Proteomes" id="UP000215137"/>
    </source>
</evidence>
<dbReference type="AlphaFoldDB" id="A0A248TFI0"/>
<dbReference type="GO" id="GO:0005524">
    <property type="term" value="F:ATP binding"/>
    <property type="evidence" value="ECO:0007669"/>
    <property type="project" value="UniProtKB-KW"/>
</dbReference>
<dbReference type="Gene3D" id="3.40.50.300">
    <property type="entry name" value="P-loop containing nucleotide triphosphate hydrolases"/>
    <property type="match status" value="1"/>
</dbReference>
<dbReference type="PROSITE" id="PS50893">
    <property type="entry name" value="ABC_TRANSPORTER_2"/>
    <property type="match status" value="1"/>
</dbReference>
<dbReference type="Proteomes" id="UP000215137">
    <property type="component" value="Chromosome"/>
</dbReference>
<dbReference type="KEGG" id="bko:CKF48_06155"/>